<dbReference type="InterPro" id="IPR001296">
    <property type="entry name" value="Glyco_trans_1"/>
</dbReference>
<evidence type="ECO:0000259" key="2">
    <source>
        <dbReference type="Pfam" id="PF13579"/>
    </source>
</evidence>
<evidence type="ECO:0000259" key="1">
    <source>
        <dbReference type="Pfam" id="PF00534"/>
    </source>
</evidence>
<dbReference type="InterPro" id="IPR028098">
    <property type="entry name" value="Glyco_trans_4-like_N"/>
</dbReference>
<comment type="caution">
    <text evidence="3">The sequence shown here is derived from an EMBL/GenBank/DDBJ whole genome shotgun (WGS) entry which is preliminary data.</text>
</comment>
<dbReference type="Proteomes" id="UP000316238">
    <property type="component" value="Unassembled WGS sequence"/>
</dbReference>
<gene>
    <name evidence="3" type="ORF">CDV28_1046</name>
</gene>
<proteinExistence type="predicted"/>
<dbReference type="CDD" id="cd03801">
    <property type="entry name" value="GT4_PimA-like"/>
    <property type="match status" value="1"/>
</dbReference>
<dbReference type="PANTHER" id="PTHR12526">
    <property type="entry name" value="GLYCOSYLTRANSFERASE"/>
    <property type="match status" value="1"/>
</dbReference>
<dbReference type="AlphaFoldDB" id="A0A521G3S3"/>
<accession>A0A521G3S3</accession>
<dbReference type="SUPFAM" id="SSF53756">
    <property type="entry name" value="UDP-Glycosyltransferase/glycogen phosphorylase"/>
    <property type="match status" value="1"/>
</dbReference>
<feature type="domain" description="Glycosyltransferase subfamily 4-like N-terminal" evidence="2">
    <location>
        <begin position="16"/>
        <end position="175"/>
    </location>
</feature>
<sequence length="387" mass="43411">MKILLLAPQPFFQNRGTPIAVRLLAETLGKAGQEVHLLVFHEGEDLAMPNVTLHRTAALPFLRAIPPGFSWQKICCDLLMTAKAIQMQRQLGFDLVHAVEESVFIAMLLRLLFKVPYIYDLDSWMSDQLIAKLTVLRPFRSLLESFEKAAVRHSLGVVPVCRAIEDKIRSFNRDKSLLRLEDISLLEEGNFCQKEDVRTLTGCQGKIVMYVGNLERYQGMTLFLEAFTLADPAALDCSLVIIGGVAKDIAYYTEMAQQLGISKRVFFIGPRPASALGMYLTQADLLVSPRTEGENTPMKIYSYMDSGKPILATKIASHTQVLDESNAFLALPEPAALAAELRRVLTDNSEASKRAAQAKEKAADYSRPAYERKINRFYSELMQEMIR</sequence>
<dbReference type="Pfam" id="PF00534">
    <property type="entry name" value="Glycos_transf_1"/>
    <property type="match status" value="1"/>
</dbReference>
<evidence type="ECO:0000313" key="4">
    <source>
        <dbReference type="Proteomes" id="UP000316238"/>
    </source>
</evidence>
<reference evidence="3" key="1">
    <citation type="submission" date="2017-07" db="EMBL/GenBank/DDBJ databases">
        <title>The cable genome - Insights into the physiology and evolution of filamentous bacteria capable of sulfide oxidation via long distance electron transfer.</title>
        <authorList>
            <person name="Thorup C."/>
            <person name="Bjerg J.T."/>
            <person name="Schreiber L."/>
            <person name="Nielsen L.P."/>
            <person name="Kjeldsen K.U."/>
            <person name="Boesen T."/>
            <person name="Boggild A."/>
            <person name="Meysman F."/>
            <person name="Geelhoed J."/>
            <person name="Schramm A."/>
        </authorList>
    </citation>
    <scope>NUCLEOTIDE SEQUENCE [LARGE SCALE GENOMIC DNA]</scope>
    <source>
        <strain evidence="3">GS</strain>
    </source>
</reference>
<dbReference type="PANTHER" id="PTHR12526:SF622">
    <property type="entry name" value="GLYCOSYLTRANSFERASE (GROUP I)"/>
    <property type="match status" value="1"/>
</dbReference>
<name>A0A521G3S3_9BACT</name>
<feature type="domain" description="Glycosyl transferase family 1" evidence="1">
    <location>
        <begin position="205"/>
        <end position="359"/>
    </location>
</feature>
<evidence type="ECO:0000313" key="3">
    <source>
        <dbReference type="EMBL" id="TAA75665.1"/>
    </source>
</evidence>
<protein>
    <submittedName>
        <fullName evidence="3">Glycosyltransferase involved in cell wall bisynthesis</fullName>
    </submittedName>
</protein>
<dbReference type="Pfam" id="PF13579">
    <property type="entry name" value="Glyco_trans_4_4"/>
    <property type="match status" value="1"/>
</dbReference>
<keyword evidence="4" id="KW-1185">Reference proteome</keyword>
<dbReference type="Gene3D" id="3.40.50.2000">
    <property type="entry name" value="Glycogen Phosphorylase B"/>
    <property type="match status" value="2"/>
</dbReference>
<dbReference type="EMBL" id="NQJD01000004">
    <property type="protein sequence ID" value="TAA75665.1"/>
    <property type="molecule type" value="Genomic_DNA"/>
</dbReference>
<organism evidence="3 4">
    <name type="scientific">Candidatus Electronema aureum</name>
    <dbReference type="NCBI Taxonomy" id="2005002"/>
    <lineage>
        <taxon>Bacteria</taxon>
        <taxon>Pseudomonadati</taxon>
        <taxon>Thermodesulfobacteriota</taxon>
        <taxon>Desulfobulbia</taxon>
        <taxon>Desulfobulbales</taxon>
        <taxon>Desulfobulbaceae</taxon>
        <taxon>Candidatus Electronema</taxon>
    </lineage>
</organism>
<dbReference type="GO" id="GO:0016757">
    <property type="term" value="F:glycosyltransferase activity"/>
    <property type="evidence" value="ECO:0007669"/>
    <property type="project" value="InterPro"/>
</dbReference>